<dbReference type="SMART" id="SM00382">
    <property type="entry name" value="AAA"/>
    <property type="match status" value="1"/>
</dbReference>
<dbReference type="EMBL" id="CAJNNV010028327">
    <property type="protein sequence ID" value="CAE8624160.1"/>
    <property type="molecule type" value="Genomic_DNA"/>
</dbReference>
<evidence type="ECO:0000313" key="12">
    <source>
        <dbReference type="EMBL" id="CAE8739467.1"/>
    </source>
</evidence>
<dbReference type="GO" id="GO:0005524">
    <property type="term" value="F:ATP binding"/>
    <property type="evidence" value="ECO:0007669"/>
    <property type="project" value="UniProtKB-KW"/>
</dbReference>
<dbReference type="PROSITE" id="PS50893">
    <property type="entry name" value="ABC_TRANSPORTER_2"/>
    <property type="match status" value="1"/>
</dbReference>
<feature type="transmembrane region" description="Helical" evidence="9">
    <location>
        <begin position="531"/>
        <end position="555"/>
    </location>
</feature>
<dbReference type="GO" id="GO:0016887">
    <property type="term" value="F:ATP hydrolysis activity"/>
    <property type="evidence" value="ECO:0007669"/>
    <property type="project" value="InterPro"/>
</dbReference>
<name>A0A813GG33_POLGL</name>
<dbReference type="Proteomes" id="UP000654075">
    <property type="component" value="Unassembled WGS sequence"/>
</dbReference>
<feature type="compositionally biased region" description="Polar residues" evidence="8">
    <location>
        <begin position="53"/>
        <end position="65"/>
    </location>
</feature>
<keyword evidence="13" id="KW-1185">Reference proteome</keyword>
<dbReference type="GO" id="GO:0140359">
    <property type="term" value="F:ABC-type transporter activity"/>
    <property type="evidence" value="ECO:0007669"/>
    <property type="project" value="InterPro"/>
</dbReference>
<keyword evidence="3 9" id="KW-0812">Transmembrane</keyword>
<proteinExistence type="predicted"/>
<keyword evidence="2" id="KW-0813">Transport</keyword>
<evidence type="ECO:0000256" key="1">
    <source>
        <dbReference type="ARBA" id="ARBA00004141"/>
    </source>
</evidence>
<reference evidence="11" key="1">
    <citation type="submission" date="2021-02" db="EMBL/GenBank/DDBJ databases">
        <authorList>
            <person name="Dougan E. K."/>
            <person name="Rhodes N."/>
            <person name="Thang M."/>
            <person name="Chan C."/>
        </authorList>
    </citation>
    <scope>NUCLEOTIDE SEQUENCE</scope>
</reference>
<evidence type="ECO:0000256" key="6">
    <source>
        <dbReference type="ARBA" id="ARBA00022989"/>
    </source>
</evidence>
<evidence type="ECO:0000256" key="2">
    <source>
        <dbReference type="ARBA" id="ARBA00022448"/>
    </source>
</evidence>
<feature type="transmembrane region" description="Helical" evidence="9">
    <location>
        <begin position="707"/>
        <end position="726"/>
    </location>
</feature>
<keyword evidence="7 9" id="KW-0472">Membrane</keyword>
<dbReference type="Pfam" id="PF00005">
    <property type="entry name" value="ABC_tran"/>
    <property type="match status" value="1"/>
</dbReference>
<organism evidence="11 13">
    <name type="scientific">Polarella glacialis</name>
    <name type="common">Dinoflagellate</name>
    <dbReference type="NCBI Taxonomy" id="89957"/>
    <lineage>
        <taxon>Eukaryota</taxon>
        <taxon>Sar</taxon>
        <taxon>Alveolata</taxon>
        <taxon>Dinophyceae</taxon>
        <taxon>Suessiales</taxon>
        <taxon>Suessiaceae</taxon>
        <taxon>Polarella</taxon>
    </lineage>
</organism>
<comment type="caution">
    <text evidence="11">The sequence shown here is derived from an EMBL/GenBank/DDBJ whole genome shotgun (WGS) entry which is preliminary data.</text>
</comment>
<keyword evidence="5" id="KW-0067">ATP-binding</keyword>
<dbReference type="Gene3D" id="3.40.50.300">
    <property type="entry name" value="P-loop containing nucleotide triphosphate hydrolases"/>
    <property type="match status" value="1"/>
</dbReference>
<sequence length="737" mass="81496">MAGLEVGDDSSAVAADLMSLDMAEREADPFLFVQDGTLRGLDGQGRLTRPPSEGNSPQREGSSAVASPRNDRMNLRMRRGYDGTSSSSWWRLRAPPPFLEVPDLEDPSKIGLTRFSSFGESSLELRWEALSMCSWTGHGKKEEAVQILTNVDGAARSGQLTCILGPSGSGKTTLLNVLAGRQSSGQRHRIRITGQVWAAGQRVDPRAVRSRIAYVMQKDEMFATSTPREALAFSAALRLSGNREDRNELISELLGSLGLLRCADTCIGNAVINGLSGGQRKRTAIGVELITRPDIVCLDEPTSGLDSYAAYQVVRVLKDLALAGCTVICTLHQPSSEIFALVDHVICLCNGRCLWEGDREQMGPHFDKLGYRCPVGFNPADFVIFLMQTEPREKTDSLIGAWTNTRAEANLSSSSLPSTSPAAAELCRTPHGRAGLSFAANASLGPVTKSFRKQLWQLIKREMRAAVRDRTTMTVRFVLSVVLTFLFGLVFQGVGRTIIEEEEQTLFDLQWSGLNHDEVLAMRKRKMEWHFNALVQVALVAMLSACQPVILTFPLERPVFLREHSSGTYNVLPYYLSKMAVEIPLVFMQSLMTLGVCYVVMSLNGNFWALLGTIVLLSVCSVAVALAIGCAVRQPRETGAVGPLVFVPQMLFSGIFIPVSHMPAYLRWMQYCSFLPYAIKVLGIVEFRRVPHKEVLFDAQDIREDSLLVYIAFLILLVFIFSLMGIEMLRRRAKHLF</sequence>
<dbReference type="Proteomes" id="UP000626109">
    <property type="component" value="Unassembled WGS sequence"/>
</dbReference>
<dbReference type="PANTHER" id="PTHR48041:SF139">
    <property type="entry name" value="PROTEIN SCARLET"/>
    <property type="match status" value="1"/>
</dbReference>
<evidence type="ECO:0000259" key="10">
    <source>
        <dbReference type="PROSITE" id="PS50893"/>
    </source>
</evidence>
<keyword evidence="6 9" id="KW-1133">Transmembrane helix</keyword>
<dbReference type="InterPro" id="IPR003593">
    <property type="entry name" value="AAA+_ATPase"/>
</dbReference>
<dbReference type="InterPro" id="IPR050352">
    <property type="entry name" value="ABCG_transporters"/>
</dbReference>
<accession>A0A813GG33</accession>
<gene>
    <name evidence="11" type="ORF">PGLA1383_LOCUS41336</name>
    <name evidence="12" type="ORF">PGLA2088_LOCUS49629</name>
</gene>
<evidence type="ECO:0000313" key="11">
    <source>
        <dbReference type="EMBL" id="CAE8624160.1"/>
    </source>
</evidence>
<feature type="domain" description="ABC transporter" evidence="10">
    <location>
        <begin position="125"/>
        <end position="375"/>
    </location>
</feature>
<dbReference type="InterPro" id="IPR027417">
    <property type="entry name" value="P-loop_NTPase"/>
</dbReference>
<dbReference type="AlphaFoldDB" id="A0A813GG33"/>
<dbReference type="PANTHER" id="PTHR48041">
    <property type="entry name" value="ABC TRANSPORTER G FAMILY MEMBER 28"/>
    <property type="match status" value="1"/>
</dbReference>
<dbReference type="InterPro" id="IPR013525">
    <property type="entry name" value="ABC2_TM"/>
</dbReference>
<keyword evidence="4" id="KW-0547">Nucleotide-binding</keyword>
<evidence type="ECO:0000256" key="7">
    <source>
        <dbReference type="ARBA" id="ARBA00023136"/>
    </source>
</evidence>
<dbReference type="GO" id="GO:0016020">
    <property type="term" value="C:membrane"/>
    <property type="evidence" value="ECO:0007669"/>
    <property type="project" value="UniProtKB-SubCell"/>
</dbReference>
<dbReference type="EMBL" id="CAJNNW010037111">
    <property type="protein sequence ID" value="CAE8739467.1"/>
    <property type="molecule type" value="Genomic_DNA"/>
</dbReference>
<feature type="transmembrane region" description="Helical" evidence="9">
    <location>
        <begin position="640"/>
        <end position="659"/>
    </location>
</feature>
<feature type="transmembrane region" description="Helical" evidence="9">
    <location>
        <begin position="607"/>
        <end position="628"/>
    </location>
</feature>
<protein>
    <recommendedName>
        <fullName evidence="10">ABC transporter domain-containing protein</fullName>
    </recommendedName>
</protein>
<evidence type="ECO:0000256" key="4">
    <source>
        <dbReference type="ARBA" id="ARBA00022741"/>
    </source>
</evidence>
<evidence type="ECO:0000256" key="9">
    <source>
        <dbReference type="SAM" id="Phobius"/>
    </source>
</evidence>
<dbReference type="Pfam" id="PF01061">
    <property type="entry name" value="ABC2_membrane"/>
    <property type="match status" value="1"/>
</dbReference>
<evidence type="ECO:0000256" key="5">
    <source>
        <dbReference type="ARBA" id="ARBA00022840"/>
    </source>
</evidence>
<dbReference type="SUPFAM" id="SSF52540">
    <property type="entry name" value="P-loop containing nucleoside triphosphate hydrolases"/>
    <property type="match status" value="1"/>
</dbReference>
<dbReference type="CDD" id="cd03213">
    <property type="entry name" value="ABCG_EPDR"/>
    <property type="match status" value="1"/>
</dbReference>
<evidence type="ECO:0000313" key="13">
    <source>
        <dbReference type="Proteomes" id="UP000654075"/>
    </source>
</evidence>
<comment type="subcellular location">
    <subcellularLocation>
        <location evidence="1">Membrane</location>
        <topology evidence="1">Multi-pass membrane protein</topology>
    </subcellularLocation>
</comment>
<dbReference type="InterPro" id="IPR003439">
    <property type="entry name" value="ABC_transporter-like_ATP-bd"/>
</dbReference>
<feature type="transmembrane region" description="Helical" evidence="9">
    <location>
        <begin position="473"/>
        <end position="491"/>
    </location>
</feature>
<evidence type="ECO:0000256" key="8">
    <source>
        <dbReference type="SAM" id="MobiDB-lite"/>
    </source>
</evidence>
<feature type="transmembrane region" description="Helical" evidence="9">
    <location>
        <begin position="575"/>
        <end position="600"/>
    </location>
</feature>
<evidence type="ECO:0000256" key="3">
    <source>
        <dbReference type="ARBA" id="ARBA00022692"/>
    </source>
</evidence>
<dbReference type="OrthoDB" id="184675at2759"/>
<dbReference type="OMA" id="VEEIPGC"/>
<feature type="region of interest" description="Disordered" evidence="8">
    <location>
        <begin position="41"/>
        <end position="71"/>
    </location>
</feature>